<dbReference type="InterPro" id="IPR008331">
    <property type="entry name" value="Ferritin_DPS_dom"/>
</dbReference>
<keyword evidence="5" id="KW-1185">Reference proteome</keyword>
<evidence type="ECO:0000259" key="3">
    <source>
        <dbReference type="Pfam" id="PF00210"/>
    </source>
</evidence>
<protein>
    <submittedName>
        <fullName evidence="4">DNA starvation/stationary phase protection protein</fullName>
    </submittedName>
</protein>
<dbReference type="PANTHER" id="PTHR42932">
    <property type="entry name" value="GENERAL STRESS PROTEIN 20U"/>
    <property type="match status" value="1"/>
</dbReference>
<gene>
    <name evidence="4" type="ORF">DD236_08245</name>
</gene>
<dbReference type="PROSITE" id="PS00818">
    <property type="entry name" value="DPS_1"/>
    <property type="match status" value="1"/>
</dbReference>
<dbReference type="GO" id="GO:0008199">
    <property type="term" value="F:ferric iron binding"/>
    <property type="evidence" value="ECO:0007669"/>
    <property type="project" value="InterPro"/>
</dbReference>
<dbReference type="EMBL" id="QETB01000004">
    <property type="protein sequence ID" value="PWF26067.1"/>
    <property type="molecule type" value="Genomic_DNA"/>
</dbReference>
<dbReference type="InterPro" id="IPR012347">
    <property type="entry name" value="Ferritin-like"/>
</dbReference>
<organism evidence="4 5">
    <name type="scientific">Ancrocorticia populi</name>
    <dbReference type="NCBI Taxonomy" id="2175228"/>
    <lineage>
        <taxon>Bacteria</taxon>
        <taxon>Bacillati</taxon>
        <taxon>Actinomycetota</taxon>
        <taxon>Actinomycetes</taxon>
        <taxon>Actinomycetales</taxon>
        <taxon>Actinomycetaceae</taxon>
        <taxon>Ancrocorticia</taxon>
    </lineage>
</organism>
<dbReference type="PRINTS" id="PR01346">
    <property type="entry name" value="HELNAPAPROT"/>
</dbReference>
<reference evidence="5" key="1">
    <citation type="submission" date="2018-05" db="EMBL/GenBank/DDBJ databases">
        <authorList>
            <person name="Li Y."/>
        </authorList>
    </citation>
    <scope>NUCLEOTIDE SEQUENCE [LARGE SCALE GENOMIC DNA]</scope>
    <source>
        <strain evidence="5">sk1b4</strain>
    </source>
</reference>
<dbReference type="Gene3D" id="1.20.1260.10">
    <property type="match status" value="1"/>
</dbReference>
<dbReference type="Proteomes" id="UP000245283">
    <property type="component" value="Unassembled WGS sequence"/>
</dbReference>
<dbReference type="PIRSF" id="PIRSF005900">
    <property type="entry name" value="Dps"/>
    <property type="match status" value="1"/>
</dbReference>
<comment type="similarity">
    <text evidence="1 2">Belongs to the Dps family.</text>
</comment>
<evidence type="ECO:0000256" key="2">
    <source>
        <dbReference type="RuleBase" id="RU003875"/>
    </source>
</evidence>
<dbReference type="InterPro" id="IPR002177">
    <property type="entry name" value="DPS_DNA-bd"/>
</dbReference>
<name>A0A2V1K7A5_9ACTO</name>
<sequence>MANQNPDLNVENEGEVGTNLQQAENGFVASSKLRESLQEVLVDFIDLSLVAKQAHWNIVGPNFRDLHLNLDEIVTIARTGSDDFAERMRALHAAPDGRPKEVAAHSNLPEFAAGEISTHDAIRLMVQSIEATVATMRRVHDGIDAEDPTSADVLHGYISQLEQQAWFLSAELRTPSGI</sequence>
<dbReference type="SUPFAM" id="SSF47240">
    <property type="entry name" value="Ferritin-like"/>
    <property type="match status" value="1"/>
</dbReference>
<comment type="caution">
    <text evidence="4">The sequence shown here is derived from an EMBL/GenBank/DDBJ whole genome shotgun (WGS) entry which is preliminary data.</text>
</comment>
<proteinExistence type="inferred from homology"/>
<evidence type="ECO:0000313" key="4">
    <source>
        <dbReference type="EMBL" id="PWF26067.1"/>
    </source>
</evidence>
<dbReference type="InterPro" id="IPR009078">
    <property type="entry name" value="Ferritin-like_SF"/>
</dbReference>
<dbReference type="InterPro" id="IPR023188">
    <property type="entry name" value="DPS_DNA-bd_CS"/>
</dbReference>
<dbReference type="OrthoDB" id="9797687at2"/>
<evidence type="ECO:0000313" key="5">
    <source>
        <dbReference type="Proteomes" id="UP000245283"/>
    </source>
</evidence>
<accession>A0A2V1K7A5</accession>
<dbReference type="AlphaFoldDB" id="A0A2V1K7A5"/>
<evidence type="ECO:0000256" key="1">
    <source>
        <dbReference type="ARBA" id="ARBA00009497"/>
    </source>
</evidence>
<dbReference type="PANTHER" id="PTHR42932:SF2">
    <property type="entry name" value="DNA PROTECTION DURING STARVATION PROTEIN 1"/>
    <property type="match status" value="1"/>
</dbReference>
<feature type="domain" description="Ferritin/DPS" evidence="3">
    <location>
        <begin position="36"/>
        <end position="174"/>
    </location>
</feature>
<dbReference type="CDD" id="cd01043">
    <property type="entry name" value="DPS"/>
    <property type="match status" value="1"/>
</dbReference>
<dbReference type="GO" id="GO:0016722">
    <property type="term" value="F:oxidoreductase activity, acting on metal ions"/>
    <property type="evidence" value="ECO:0007669"/>
    <property type="project" value="InterPro"/>
</dbReference>
<dbReference type="Pfam" id="PF00210">
    <property type="entry name" value="Ferritin"/>
    <property type="match status" value="1"/>
</dbReference>